<comment type="caution">
    <text evidence="2">The sequence shown here is derived from an EMBL/GenBank/DDBJ whole genome shotgun (WGS) entry which is preliminary data.</text>
</comment>
<name>A0A2S3WKC6_PSEPU</name>
<accession>A0A2S3WKC6</accession>
<reference evidence="2 3" key="1">
    <citation type="submission" date="2016-08" db="EMBL/GenBank/DDBJ databases">
        <authorList>
            <person name="Seilhamer J.J."/>
        </authorList>
    </citation>
    <scope>NUCLEOTIDE SEQUENCE [LARGE SCALE GENOMIC DNA]</scope>
    <source>
        <strain evidence="2 3">KH-18-2</strain>
    </source>
</reference>
<keyword evidence="1" id="KW-1133">Transmembrane helix</keyword>
<proteinExistence type="predicted"/>
<protein>
    <submittedName>
        <fullName evidence="2">Uncharacterized protein</fullName>
    </submittedName>
</protein>
<organism evidence="2 3">
    <name type="scientific">Pseudomonas putida</name>
    <name type="common">Arthrobacter siderocapsulatus</name>
    <dbReference type="NCBI Taxonomy" id="303"/>
    <lineage>
        <taxon>Bacteria</taxon>
        <taxon>Pseudomonadati</taxon>
        <taxon>Pseudomonadota</taxon>
        <taxon>Gammaproteobacteria</taxon>
        <taxon>Pseudomonadales</taxon>
        <taxon>Pseudomonadaceae</taxon>
        <taxon>Pseudomonas</taxon>
    </lineage>
</organism>
<keyword evidence="1" id="KW-0472">Membrane</keyword>
<sequence>MVRCDINHPIAWAFTIENFNIYNVRAFSQIWNQVDMLACFEIIASLCFVVVGGIVTPPSMRRAVIGVLNQLSGIRVPASKCTAVYTNKDAIDCNAYIVVGMYGVDEELIDTVKPCDGKVKVCFCHFIDGRDVIDDRQGRADQSKLIGAITDRCGVYGDA</sequence>
<evidence type="ECO:0000313" key="2">
    <source>
        <dbReference type="EMBL" id="POF99657.1"/>
    </source>
</evidence>
<feature type="transmembrane region" description="Helical" evidence="1">
    <location>
        <begin position="34"/>
        <end position="55"/>
    </location>
</feature>
<keyword evidence="1" id="KW-0812">Transmembrane</keyword>
<gene>
    <name evidence="2" type="ORF">BGP82_27840</name>
</gene>
<evidence type="ECO:0000256" key="1">
    <source>
        <dbReference type="SAM" id="Phobius"/>
    </source>
</evidence>
<dbReference type="Proteomes" id="UP000237378">
    <property type="component" value="Unassembled WGS sequence"/>
</dbReference>
<reference evidence="2 3" key="2">
    <citation type="submission" date="2018-03" db="EMBL/GenBank/DDBJ databases">
        <title>Draft genome of Pseudomonas putida strain KH-18-2.</title>
        <authorList>
            <person name="Yoshizawa S."/>
            <person name="Khan N.H."/>
            <person name="Nishimura M."/>
            <person name="Chiura H.X."/>
            <person name="Ogura Y."/>
            <person name="Hayashi T."/>
            <person name="Kogure K."/>
        </authorList>
    </citation>
    <scope>NUCLEOTIDE SEQUENCE [LARGE SCALE GENOMIC DNA]</scope>
    <source>
        <strain evidence="2 3">KH-18-2</strain>
    </source>
</reference>
<dbReference type="AlphaFoldDB" id="A0A2S3WKC6"/>
<dbReference type="EMBL" id="MING01000087">
    <property type="protein sequence ID" value="POF99657.1"/>
    <property type="molecule type" value="Genomic_DNA"/>
</dbReference>
<evidence type="ECO:0000313" key="3">
    <source>
        <dbReference type="Proteomes" id="UP000237378"/>
    </source>
</evidence>